<dbReference type="EMBL" id="GBXM01046829">
    <property type="protein sequence ID" value="JAH61748.1"/>
    <property type="molecule type" value="Transcribed_RNA"/>
</dbReference>
<protein>
    <submittedName>
        <fullName evidence="1">Uncharacterized protein</fullName>
    </submittedName>
</protein>
<evidence type="ECO:0000313" key="1">
    <source>
        <dbReference type="EMBL" id="JAH61748.1"/>
    </source>
</evidence>
<reference evidence="1" key="2">
    <citation type="journal article" date="2015" name="Fish Shellfish Immunol.">
        <title>Early steps in the European eel (Anguilla anguilla)-Vibrio vulnificus interaction in the gills: Role of the RtxA13 toxin.</title>
        <authorList>
            <person name="Callol A."/>
            <person name="Pajuelo D."/>
            <person name="Ebbesson L."/>
            <person name="Teles M."/>
            <person name="MacKenzie S."/>
            <person name="Amaro C."/>
        </authorList>
    </citation>
    <scope>NUCLEOTIDE SEQUENCE</scope>
</reference>
<name>A0A0E9U9Y6_ANGAN</name>
<accession>A0A0E9U9Y6</accession>
<reference evidence="1" key="1">
    <citation type="submission" date="2014-11" db="EMBL/GenBank/DDBJ databases">
        <authorList>
            <person name="Amaro Gonzalez C."/>
        </authorList>
    </citation>
    <scope>NUCLEOTIDE SEQUENCE</scope>
</reference>
<proteinExistence type="predicted"/>
<organism evidence="1">
    <name type="scientific">Anguilla anguilla</name>
    <name type="common">European freshwater eel</name>
    <name type="synonym">Muraena anguilla</name>
    <dbReference type="NCBI Taxonomy" id="7936"/>
    <lineage>
        <taxon>Eukaryota</taxon>
        <taxon>Metazoa</taxon>
        <taxon>Chordata</taxon>
        <taxon>Craniata</taxon>
        <taxon>Vertebrata</taxon>
        <taxon>Euteleostomi</taxon>
        <taxon>Actinopterygii</taxon>
        <taxon>Neopterygii</taxon>
        <taxon>Teleostei</taxon>
        <taxon>Anguilliformes</taxon>
        <taxon>Anguillidae</taxon>
        <taxon>Anguilla</taxon>
    </lineage>
</organism>
<sequence length="10" mass="1310">MIYYCPFIFL</sequence>